<evidence type="ECO:0000313" key="4">
    <source>
        <dbReference type="Proteomes" id="UP000321606"/>
    </source>
</evidence>
<proteinExistence type="predicted"/>
<protein>
    <recommendedName>
        <fullName evidence="2">Phospholipase D-like domain-containing protein</fullName>
    </recommendedName>
</protein>
<dbReference type="AlphaFoldDB" id="A0A510J9R0"/>
<reference evidence="3 4" key="1">
    <citation type="submission" date="2019-07" db="EMBL/GenBank/DDBJ databases">
        <title>Complete Genome Sequence of Leptotrichia goodfellowii Strain JCM 16774.</title>
        <authorList>
            <person name="Watanabe S."/>
            <person name="Cui L."/>
        </authorList>
    </citation>
    <scope>NUCLEOTIDE SEQUENCE [LARGE SCALE GENOMIC DNA]</scope>
    <source>
        <strain evidence="3 4">JCM16774</strain>
    </source>
</reference>
<dbReference type="Proteomes" id="UP000321606">
    <property type="component" value="Chromosome"/>
</dbReference>
<dbReference type="KEGG" id="lgo:JCM16774_0984"/>
<evidence type="ECO:0000259" key="2">
    <source>
        <dbReference type="Pfam" id="PF13091"/>
    </source>
</evidence>
<sequence length="474" mass="54656">MKKSKYTILNIIILLSVLSCVSLPEGLSTKSEVYNADNVDFYYDLTYKKDGKIEYERQIWEQAYEILDNAKEFFLMDIFVFNDYLGKGVREKLNPVDIAEEFAQKILEKRKRDPDVEIYLILDESNTFYGAFDNRTHKKLEEAGVHIGYVDLAKLRDPMPTYSTVWRLFIRPFGNSKNVGKTKNPVYEGTDKVTIRSILRALNAKADHRKLIMNENTAMLTSANPHAEGSRHSNVAFKFSSPIIKDIYSAEQSVAKITKPDGSLKQNLPDKDFSKIPFSNNSKLKLQYFTEGQTVLDISNELANTGTEDKIIIAQFFLADRGIIKSIKKAAKNGADIQIILNNSNSGLPNKAAAGELMKYARKHNYKIEIRFYNKGEEMYHVKMLSIMKKDYMVTYGGSTNFTRRNMRNYNLENELKITSAYDQNISKSILNYYDRLWTNKDAEFTLPYEKNKNEKVINDLLFRFMEINGFGIF</sequence>
<feature type="domain" description="Phospholipase D-like" evidence="2">
    <location>
        <begin position="307"/>
        <end position="438"/>
    </location>
</feature>
<dbReference type="CDD" id="cd09129">
    <property type="entry name" value="PLDc_unchar2_1"/>
    <property type="match status" value="1"/>
</dbReference>
<dbReference type="PROSITE" id="PS51257">
    <property type="entry name" value="PROKAR_LIPOPROTEIN"/>
    <property type="match status" value="1"/>
</dbReference>
<feature type="signal peptide" evidence="1">
    <location>
        <begin position="1"/>
        <end position="24"/>
    </location>
</feature>
<keyword evidence="1" id="KW-0732">Signal</keyword>
<dbReference type="EMBL" id="AP019822">
    <property type="protein sequence ID" value="BBM36052.1"/>
    <property type="molecule type" value="Genomic_DNA"/>
</dbReference>
<evidence type="ECO:0000313" key="3">
    <source>
        <dbReference type="EMBL" id="BBM36052.1"/>
    </source>
</evidence>
<dbReference type="SUPFAM" id="SSF56024">
    <property type="entry name" value="Phospholipase D/nuclease"/>
    <property type="match status" value="2"/>
</dbReference>
<gene>
    <name evidence="3" type="ORF">JCM16774_0984</name>
</gene>
<dbReference type="OrthoDB" id="92272at2"/>
<dbReference type="RefSeq" id="WP_026737458.1">
    <property type="nucleotide sequence ID" value="NZ_AP019822.1"/>
</dbReference>
<accession>A0A510J9R0</accession>
<dbReference type="Pfam" id="PF13091">
    <property type="entry name" value="PLDc_2"/>
    <property type="match status" value="1"/>
</dbReference>
<name>A0A510J9R0_9FUSO</name>
<organism evidence="3 4">
    <name type="scientific">Pseudoleptotrichia goodfellowii</name>
    <dbReference type="NCBI Taxonomy" id="157692"/>
    <lineage>
        <taxon>Bacteria</taxon>
        <taxon>Fusobacteriati</taxon>
        <taxon>Fusobacteriota</taxon>
        <taxon>Fusobacteriia</taxon>
        <taxon>Fusobacteriales</taxon>
        <taxon>Leptotrichiaceae</taxon>
        <taxon>Pseudoleptotrichia</taxon>
    </lineage>
</organism>
<dbReference type="STRING" id="714315.GCA_000516535_00975"/>
<dbReference type="InterPro" id="IPR025202">
    <property type="entry name" value="PLD-like_dom"/>
</dbReference>
<evidence type="ECO:0000256" key="1">
    <source>
        <dbReference type="SAM" id="SignalP"/>
    </source>
</evidence>
<feature type="chain" id="PRO_5022224024" description="Phospholipase D-like domain-containing protein" evidence="1">
    <location>
        <begin position="25"/>
        <end position="474"/>
    </location>
</feature>
<dbReference type="Gene3D" id="3.30.870.10">
    <property type="entry name" value="Endonuclease Chain A"/>
    <property type="match status" value="2"/>
</dbReference>